<protein>
    <submittedName>
        <fullName evidence="1">Uncharacterized protein</fullName>
    </submittedName>
</protein>
<gene>
    <name evidence="1" type="ORF">K488DRAFT_57629</name>
</gene>
<evidence type="ECO:0000313" key="2">
    <source>
        <dbReference type="Proteomes" id="UP000814128"/>
    </source>
</evidence>
<sequence length="648" mass="70976">MSGIGSWLWGTNQLDESVDKATSELLPAGSEDIALNLEICDQIRSKAVPPKDAMRSLKRRLNHKNPNVQLLALSLTDICVKNGGDHFLTEVASREFIDNLVSLLKSPTINRDVRAKILRYIQNWAVAFGSKPHLSYAGQAYRDLKREGFDFPPEDFSAASSAMVDTQTAPEWIDSDVCLYCRDPFTFTNRKHHCRNCGRVFDHKCSSKTLPLPHFGITQEVRVCESCHKELTKHKNDRLPSDRRPHKHSSRRQRHATADEEADLQRAIRLSLEQAYGNSHYVPSSSPAYGASEPPLVAPISHAADDENDPDFKAAIEASLREANAPRPSAPVDVGSYDYATTGPVYGNGNGFVPASREATPRPPPENAYDLSAVESDTILTFSQTIEQLSAQGGRDLSRYPAVTQLLDKANGLRPKLAMNLDDAGRKEELLVGMNDKLAQAVKLYDRILTEQVARPRYGAPQPYYQQQAYQSAYTASQPSFVPPQAPYAPQQPAYAQQPYSPSHQAQYSPAPSQTPYSSSAPNQPQAQQVSSQPPVVPPQSQYAPPPPAQAQPTQPSAPVPPTPQPQFAPSVPAPAPAPTSSVPQPQQAHPAPYHPSYAPQPQPQPLAQLPSSIFPIVPSNPPTSFNLQERNVPNGFGEAKEASLIEL</sequence>
<accession>A0ACB8QB80</accession>
<dbReference type="EMBL" id="MU273718">
    <property type="protein sequence ID" value="KAI0028850.1"/>
    <property type="molecule type" value="Genomic_DNA"/>
</dbReference>
<proteinExistence type="predicted"/>
<dbReference type="Proteomes" id="UP000814128">
    <property type="component" value="Unassembled WGS sequence"/>
</dbReference>
<name>A0ACB8QB80_9AGAM</name>
<reference evidence="1" key="1">
    <citation type="submission" date="2021-02" db="EMBL/GenBank/DDBJ databases">
        <authorList>
            <consortium name="DOE Joint Genome Institute"/>
            <person name="Ahrendt S."/>
            <person name="Looney B.P."/>
            <person name="Miyauchi S."/>
            <person name="Morin E."/>
            <person name="Drula E."/>
            <person name="Courty P.E."/>
            <person name="Chicoki N."/>
            <person name="Fauchery L."/>
            <person name="Kohler A."/>
            <person name="Kuo A."/>
            <person name="Labutti K."/>
            <person name="Pangilinan J."/>
            <person name="Lipzen A."/>
            <person name="Riley R."/>
            <person name="Andreopoulos W."/>
            <person name="He G."/>
            <person name="Johnson J."/>
            <person name="Barry K.W."/>
            <person name="Grigoriev I.V."/>
            <person name="Nagy L."/>
            <person name="Hibbett D."/>
            <person name="Henrissat B."/>
            <person name="Matheny P.B."/>
            <person name="Labbe J."/>
            <person name="Martin F."/>
        </authorList>
    </citation>
    <scope>NUCLEOTIDE SEQUENCE</scope>
    <source>
        <strain evidence="1">EC-137</strain>
    </source>
</reference>
<evidence type="ECO:0000313" key="1">
    <source>
        <dbReference type="EMBL" id="KAI0028850.1"/>
    </source>
</evidence>
<reference evidence="1" key="2">
    <citation type="journal article" date="2022" name="New Phytol.">
        <title>Evolutionary transition to the ectomycorrhizal habit in the genomes of a hyperdiverse lineage of mushroom-forming fungi.</title>
        <authorList>
            <person name="Looney B."/>
            <person name="Miyauchi S."/>
            <person name="Morin E."/>
            <person name="Drula E."/>
            <person name="Courty P.E."/>
            <person name="Kohler A."/>
            <person name="Kuo A."/>
            <person name="LaButti K."/>
            <person name="Pangilinan J."/>
            <person name="Lipzen A."/>
            <person name="Riley R."/>
            <person name="Andreopoulos W."/>
            <person name="He G."/>
            <person name="Johnson J."/>
            <person name="Nolan M."/>
            <person name="Tritt A."/>
            <person name="Barry K.W."/>
            <person name="Grigoriev I.V."/>
            <person name="Nagy L.G."/>
            <person name="Hibbett D."/>
            <person name="Henrissat B."/>
            <person name="Matheny P.B."/>
            <person name="Labbe J."/>
            <person name="Martin F.M."/>
        </authorList>
    </citation>
    <scope>NUCLEOTIDE SEQUENCE</scope>
    <source>
        <strain evidence="1">EC-137</strain>
    </source>
</reference>
<comment type="caution">
    <text evidence="1">The sequence shown here is derived from an EMBL/GenBank/DDBJ whole genome shotgun (WGS) entry which is preliminary data.</text>
</comment>
<organism evidence="1 2">
    <name type="scientific">Vararia minispora EC-137</name>
    <dbReference type="NCBI Taxonomy" id="1314806"/>
    <lineage>
        <taxon>Eukaryota</taxon>
        <taxon>Fungi</taxon>
        <taxon>Dikarya</taxon>
        <taxon>Basidiomycota</taxon>
        <taxon>Agaricomycotina</taxon>
        <taxon>Agaricomycetes</taxon>
        <taxon>Russulales</taxon>
        <taxon>Lachnocladiaceae</taxon>
        <taxon>Vararia</taxon>
    </lineage>
</organism>
<keyword evidence="2" id="KW-1185">Reference proteome</keyword>